<dbReference type="InterPro" id="IPR003594">
    <property type="entry name" value="HATPase_dom"/>
</dbReference>
<dbReference type="InterPro" id="IPR005467">
    <property type="entry name" value="His_kinase_dom"/>
</dbReference>
<dbReference type="GO" id="GO:0005886">
    <property type="term" value="C:plasma membrane"/>
    <property type="evidence" value="ECO:0007669"/>
    <property type="project" value="TreeGrafter"/>
</dbReference>
<evidence type="ECO:0000313" key="7">
    <source>
        <dbReference type="EMBL" id="MBI1755688.1"/>
    </source>
</evidence>
<comment type="catalytic activity">
    <reaction evidence="1">
        <text>ATP + protein L-histidine = ADP + protein N-phospho-L-histidine.</text>
        <dbReference type="EC" id="2.7.13.3"/>
    </reaction>
</comment>
<dbReference type="Proteomes" id="UP000727962">
    <property type="component" value="Unassembled WGS sequence"/>
</dbReference>
<evidence type="ECO:0000313" key="8">
    <source>
        <dbReference type="Proteomes" id="UP000727962"/>
    </source>
</evidence>
<keyword evidence="5" id="KW-0902">Two-component regulatory system</keyword>
<evidence type="ECO:0000256" key="5">
    <source>
        <dbReference type="ARBA" id="ARBA00023012"/>
    </source>
</evidence>
<dbReference type="InterPro" id="IPR036890">
    <property type="entry name" value="HATPase_C_sf"/>
</dbReference>
<comment type="caution">
    <text evidence="7">The sequence shown here is derived from an EMBL/GenBank/DDBJ whole genome shotgun (WGS) entry which is preliminary data.</text>
</comment>
<keyword evidence="3" id="KW-0808">Transferase</keyword>
<name>A0A931LT63_FIMGI</name>
<dbReference type="InterPro" id="IPR003018">
    <property type="entry name" value="GAF"/>
</dbReference>
<dbReference type="InterPro" id="IPR029016">
    <property type="entry name" value="GAF-like_dom_sf"/>
</dbReference>
<dbReference type="Gene3D" id="3.30.565.10">
    <property type="entry name" value="Histidine kinase-like ATPase, C-terminal domain"/>
    <property type="match status" value="1"/>
</dbReference>
<dbReference type="GO" id="GO:0009927">
    <property type="term" value="F:histidine phosphotransfer kinase activity"/>
    <property type="evidence" value="ECO:0007669"/>
    <property type="project" value="TreeGrafter"/>
</dbReference>
<dbReference type="PRINTS" id="PR00344">
    <property type="entry name" value="BCTRLSENSOR"/>
</dbReference>
<accession>A0A931LT63</accession>
<dbReference type="Pfam" id="PF02518">
    <property type="entry name" value="HATPase_c"/>
    <property type="match status" value="1"/>
</dbReference>
<dbReference type="SUPFAM" id="SSF55874">
    <property type="entry name" value="ATPase domain of HSP90 chaperone/DNA topoisomerase II/histidine kinase"/>
    <property type="match status" value="1"/>
</dbReference>
<dbReference type="PANTHER" id="PTHR43047:SF72">
    <property type="entry name" value="OSMOSENSING HISTIDINE PROTEIN KINASE SLN1"/>
    <property type="match status" value="1"/>
</dbReference>
<dbReference type="AlphaFoldDB" id="A0A931LT63"/>
<organism evidence="7 8">
    <name type="scientific">Fimbriimonas ginsengisoli</name>
    <dbReference type="NCBI Taxonomy" id="1005039"/>
    <lineage>
        <taxon>Bacteria</taxon>
        <taxon>Bacillati</taxon>
        <taxon>Armatimonadota</taxon>
        <taxon>Fimbriimonadia</taxon>
        <taxon>Fimbriimonadales</taxon>
        <taxon>Fimbriimonadaceae</taxon>
        <taxon>Fimbriimonas</taxon>
    </lineage>
</organism>
<gene>
    <name evidence="7" type="ORF">HYR64_01095</name>
</gene>
<evidence type="ECO:0000256" key="4">
    <source>
        <dbReference type="ARBA" id="ARBA00022777"/>
    </source>
</evidence>
<dbReference type="PROSITE" id="PS50109">
    <property type="entry name" value="HIS_KIN"/>
    <property type="match status" value="1"/>
</dbReference>
<dbReference type="SUPFAM" id="SSF55781">
    <property type="entry name" value="GAF domain-like"/>
    <property type="match status" value="1"/>
</dbReference>
<dbReference type="SMART" id="SM00065">
    <property type="entry name" value="GAF"/>
    <property type="match status" value="1"/>
</dbReference>
<reference evidence="7" key="1">
    <citation type="submission" date="2020-07" db="EMBL/GenBank/DDBJ databases">
        <title>Huge and variable diversity of episymbiotic CPR bacteria and DPANN archaea in groundwater ecosystems.</title>
        <authorList>
            <person name="He C.Y."/>
            <person name="Keren R."/>
            <person name="Whittaker M."/>
            <person name="Farag I.F."/>
            <person name="Doudna J."/>
            <person name="Cate J.H.D."/>
            <person name="Banfield J.F."/>
        </authorList>
    </citation>
    <scope>NUCLEOTIDE SEQUENCE</scope>
    <source>
        <strain evidence="7">NC_groundwater_17_Pr7_B-0.1um_64_12</strain>
    </source>
</reference>
<sequence>METSERLIQAVQRATRKLASSGNFDLLLRDVLAICVDAVGASGGTIYLHEPEGKRLRFQHVLPEGIADRLPVKDMPDDFGLAGQAFQSRRSLTREFDAKPESAWNAFERATGVEVRSMVSVPLMMEDEVPIGVVQLINKLDGCFSEMDQAVLDTVAAVSTMAFLNSKLLEESSRASTLLGMGKVSHDIGNLAASLYANLSFSDLAMDGLKEHLQENAGQETAQMYVESLDGMFLDLKQSVDRIVGYSRLVSDLSVGRELRPVRVLAPLAGTIQTSAAYLESEGRKSMVALLYDIQEDAPPYYHDELYVFRIVQNLVGNAIKAVRETIPEDWEARMAEDSGAIFGEVRIRYAFDGRHVVEVIDSGPGMSRQTAERILSGNARSRWDKGGGSGWGMKIVLELAATHAGKVEIDSEIDQGSTFRVVFPDDRGPEETEGPA</sequence>
<dbReference type="Gene3D" id="3.30.450.40">
    <property type="match status" value="1"/>
</dbReference>
<dbReference type="PANTHER" id="PTHR43047">
    <property type="entry name" value="TWO-COMPONENT HISTIDINE PROTEIN KINASE"/>
    <property type="match status" value="1"/>
</dbReference>
<dbReference type="Pfam" id="PF13185">
    <property type="entry name" value="GAF_2"/>
    <property type="match status" value="1"/>
</dbReference>
<dbReference type="GO" id="GO:0000155">
    <property type="term" value="F:phosphorelay sensor kinase activity"/>
    <property type="evidence" value="ECO:0007669"/>
    <property type="project" value="TreeGrafter"/>
</dbReference>
<dbReference type="EMBL" id="JACOSL010000006">
    <property type="protein sequence ID" value="MBI1755688.1"/>
    <property type="molecule type" value="Genomic_DNA"/>
</dbReference>
<feature type="domain" description="Histidine kinase" evidence="6">
    <location>
        <begin position="183"/>
        <end position="428"/>
    </location>
</feature>
<evidence type="ECO:0000256" key="1">
    <source>
        <dbReference type="ARBA" id="ARBA00000085"/>
    </source>
</evidence>
<keyword evidence="4" id="KW-0418">Kinase</keyword>
<evidence type="ECO:0000259" key="6">
    <source>
        <dbReference type="PROSITE" id="PS50109"/>
    </source>
</evidence>
<dbReference type="EC" id="2.7.13.3" evidence="2"/>
<evidence type="ECO:0000256" key="2">
    <source>
        <dbReference type="ARBA" id="ARBA00012438"/>
    </source>
</evidence>
<protein>
    <recommendedName>
        <fullName evidence="2">histidine kinase</fullName>
        <ecNumber evidence="2">2.7.13.3</ecNumber>
    </recommendedName>
</protein>
<dbReference type="InterPro" id="IPR004358">
    <property type="entry name" value="Sig_transdc_His_kin-like_C"/>
</dbReference>
<proteinExistence type="predicted"/>
<dbReference type="SMART" id="SM00387">
    <property type="entry name" value="HATPase_c"/>
    <property type="match status" value="1"/>
</dbReference>
<evidence type="ECO:0000256" key="3">
    <source>
        <dbReference type="ARBA" id="ARBA00022679"/>
    </source>
</evidence>